<feature type="domain" description="N-acetyltransferase" evidence="3">
    <location>
        <begin position="3"/>
        <end position="157"/>
    </location>
</feature>
<comment type="caution">
    <text evidence="4">The sequence shown here is derived from an EMBL/GenBank/DDBJ whole genome shotgun (WGS) entry which is preliminary data.</text>
</comment>
<dbReference type="Proteomes" id="UP001595713">
    <property type="component" value="Unassembled WGS sequence"/>
</dbReference>
<reference evidence="5" key="1">
    <citation type="journal article" date="2019" name="Int. J. Syst. Evol. Microbiol.">
        <title>The Global Catalogue of Microorganisms (GCM) 10K type strain sequencing project: providing services to taxonomists for standard genome sequencing and annotation.</title>
        <authorList>
            <consortium name="The Broad Institute Genomics Platform"/>
            <consortium name="The Broad Institute Genome Sequencing Center for Infectious Disease"/>
            <person name="Wu L."/>
            <person name="Ma J."/>
        </authorList>
    </citation>
    <scope>NUCLEOTIDE SEQUENCE [LARGE SCALE GENOMIC DNA]</scope>
    <source>
        <strain evidence="5">KCTC 42739</strain>
    </source>
</reference>
<dbReference type="SUPFAM" id="SSF55729">
    <property type="entry name" value="Acyl-CoA N-acyltransferases (Nat)"/>
    <property type="match status" value="1"/>
</dbReference>
<dbReference type="EMBL" id="JBHRXP010000001">
    <property type="protein sequence ID" value="MFC3578546.1"/>
    <property type="molecule type" value="Genomic_DNA"/>
</dbReference>
<dbReference type="PANTHER" id="PTHR10545">
    <property type="entry name" value="DIAMINE N-ACETYLTRANSFERASE"/>
    <property type="match status" value="1"/>
</dbReference>
<dbReference type="PANTHER" id="PTHR10545:SF29">
    <property type="entry name" value="GH14572P-RELATED"/>
    <property type="match status" value="1"/>
</dbReference>
<evidence type="ECO:0000259" key="3">
    <source>
        <dbReference type="PROSITE" id="PS51186"/>
    </source>
</evidence>
<dbReference type="InterPro" id="IPR051016">
    <property type="entry name" value="Diverse_Substrate_AcTransf"/>
</dbReference>
<dbReference type="Gene3D" id="3.40.630.30">
    <property type="match status" value="1"/>
</dbReference>
<evidence type="ECO:0000256" key="1">
    <source>
        <dbReference type="ARBA" id="ARBA00022679"/>
    </source>
</evidence>
<evidence type="ECO:0000313" key="4">
    <source>
        <dbReference type="EMBL" id="MFC3578546.1"/>
    </source>
</evidence>
<keyword evidence="1 4" id="KW-0808">Transferase</keyword>
<dbReference type="EC" id="2.3.-.-" evidence="4"/>
<dbReference type="PROSITE" id="PS51186">
    <property type="entry name" value="GNAT"/>
    <property type="match status" value="1"/>
</dbReference>
<name>A0ABV7SQT3_9SPHN</name>
<keyword evidence="2 4" id="KW-0012">Acyltransferase</keyword>
<dbReference type="Pfam" id="PF00583">
    <property type="entry name" value="Acetyltransf_1"/>
    <property type="match status" value="1"/>
</dbReference>
<organism evidence="4 5">
    <name type="scientific">Sphingomonas hylomeconis</name>
    <dbReference type="NCBI Taxonomy" id="1395958"/>
    <lineage>
        <taxon>Bacteria</taxon>
        <taxon>Pseudomonadati</taxon>
        <taxon>Pseudomonadota</taxon>
        <taxon>Alphaproteobacteria</taxon>
        <taxon>Sphingomonadales</taxon>
        <taxon>Sphingomonadaceae</taxon>
        <taxon>Sphingomonas</taxon>
    </lineage>
</organism>
<dbReference type="InterPro" id="IPR016181">
    <property type="entry name" value="Acyl_CoA_acyltransferase"/>
</dbReference>
<dbReference type="GO" id="GO:0016746">
    <property type="term" value="F:acyltransferase activity"/>
    <property type="evidence" value="ECO:0007669"/>
    <property type="project" value="UniProtKB-KW"/>
</dbReference>
<keyword evidence="5" id="KW-1185">Reference proteome</keyword>
<accession>A0ABV7SQT3</accession>
<gene>
    <name evidence="4" type="ORF">ACFONA_00070</name>
</gene>
<proteinExistence type="predicted"/>
<evidence type="ECO:0000313" key="5">
    <source>
        <dbReference type="Proteomes" id="UP001595713"/>
    </source>
</evidence>
<dbReference type="RefSeq" id="WP_261294032.1">
    <property type="nucleotide sequence ID" value="NZ_JANQBK010000004.1"/>
</dbReference>
<dbReference type="InterPro" id="IPR000182">
    <property type="entry name" value="GNAT_dom"/>
</dbReference>
<sequence>MTITIRPATPDDTATIMRFVRELAEFEREPEAVTATDAAMHAALFGAHPAAEAVIAAQDGVSVGMAVFFHNFSTWTGVRGLYLEDLYVTPAARGAGAGRALLQHLAGIALDRGCARFEWAVLDWNVRAIEFYRKVGAQPMDDWTTQRVTGEALRTLAGRG</sequence>
<protein>
    <submittedName>
        <fullName evidence="4">GNAT family N-acetyltransferase</fullName>
        <ecNumber evidence="4">2.3.-.-</ecNumber>
    </submittedName>
</protein>
<evidence type="ECO:0000256" key="2">
    <source>
        <dbReference type="ARBA" id="ARBA00023315"/>
    </source>
</evidence>